<proteinExistence type="predicted"/>
<dbReference type="SMART" id="SM00422">
    <property type="entry name" value="HTH_MERR"/>
    <property type="match status" value="1"/>
</dbReference>
<dbReference type="PANTHER" id="PTHR30204">
    <property type="entry name" value="REDOX-CYCLING DRUG-SENSING TRANSCRIPTIONAL ACTIVATOR SOXR"/>
    <property type="match status" value="1"/>
</dbReference>
<feature type="domain" description="HTH merR-type" evidence="3">
    <location>
        <begin position="37"/>
        <end position="106"/>
    </location>
</feature>
<dbReference type="Pfam" id="PF13411">
    <property type="entry name" value="MerR_1"/>
    <property type="match status" value="1"/>
</dbReference>
<dbReference type="InterPro" id="IPR047057">
    <property type="entry name" value="MerR_fam"/>
</dbReference>
<keyword evidence="1" id="KW-0238">DNA-binding</keyword>
<sequence>MPTQALPAPRPQQSEVARVREEDREETPDQAMHMEGVYIISVAARLLDVHPQTLRKYERLGLIRPGRTIGMLRLYSRDDIRKVRLIQHLSGNLGLNLAGVEFALGMVDNLLTLRQRLAGTTEGTPVEQAVDQEFASLFRSMDLPLDD</sequence>
<protein>
    <recommendedName>
        <fullName evidence="3">HTH merR-type domain-containing protein</fullName>
    </recommendedName>
</protein>
<dbReference type="GO" id="GO:0003677">
    <property type="term" value="F:DNA binding"/>
    <property type="evidence" value="ECO:0007669"/>
    <property type="project" value="UniProtKB-KW"/>
</dbReference>
<evidence type="ECO:0000256" key="2">
    <source>
        <dbReference type="SAM" id="MobiDB-lite"/>
    </source>
</evidence>
<dbReference type="AlphaFoldDB" id="A0A382P352"/>
<dbReference type="PANTHER" id="PTHR30204:SF58">
    <property type="entry name" value="HTH-TYPE TRANSCRIPTIONAL REGULATOR YFMP"/>
    <property type="match status" value="1"/>
</dbReference>
<dbReference type="PROSITE" id="PS00552">
    <property type="entry name" value="HTH_MERR_1"/>
    <property type="match status" value="1"/>
</dbReference>
<dbReference type="Gene3D" id="1.10.1660.10">
    <property type="match status" value="1"/>
</dbReference>
<dbReference type="InterPro" id="IPR000551">
    <property type="entry name" value="MerR-type_HTH_dom"/>
</dbReference>
<organism evidence="4">
    <name type="scientific">marine metagenome</name>
    <dbReference type="NCBI Taxonomy" id="408172"/>
    <lineage>
        <taxon>unclassified sequences</taxon>
        <taxon>metagenomes</taxon>
        <taxon>ecological metagenomes</taxon>
    </lineage>
</organism>
<feature type="region of interest" description="Disordered" evidence="2">
    <location>
        <begin position="1"/>
        <end position="28"/>
    </location>
</feature>
<dbReference type="EMBL" id="UINC01104115">
    <property type="protein sequence ID" value="SVC67025.1"/>
    <property type="molecule type" value="Genomic_DNA"/>
</dbReference>
<accession>A0A382P352</accession>
<gene>
    <name evidence="4" type="ORF">METZ01_LOCUS319879</name>
</gene>
<reference evidence="4" key="1">
    <citation type="submission" date="2018-05" db="EMBL/GenBank/DDBJ databases">
        <authorList>
            <person name="Lanie J.A."/>
            <person name="Ng W.-L."/>
            <person name="Kazmierczak K.M."/>
            <person name="Andrzejewski T.M."/>
            <person name="Davidsen T.M."/>
            <person name="Wayne K.J."/>
            <person name="Tettelin H."/>
            <person name="Glass J.I."/>
            <person name="Rusch D."/>
            <person name="Podicherti R."/>
            <person name="Tsui H.-C.T."/>
            <person name="Winkler M.E."/>
        </authorList>
    </citation>
    <scope>NUCLEOTIDE SEQUENCE</scope>
</reference>
<evidence type="ECO:0000256" key="1">
    <source>
        <dbReference type="ARBA" id="ARBA00023125"/>
    </source>
</evidence>
<evidence type="ECO:0000313" key="4">
    <source>
        <dbReference type="EMBL" id="SVC67025.1"/>
    </source>
</evidence>
<dbReference type="SUPFAM" id="SSF46955">
    <property type="entry name" value="Putative DNA-binding domain"/>
    <property type="match status" value="1"/>
</dbReference>
<dbReference type="GO" id="GO:0003700">
    <property type="term" value="F:DNA-binding transcription factor activity"/>
    <property type="evidence" value="ECO:0007669"/>
    <property type="project" value="InterPro"/>
</dbReference>
<dbReference type="InterPro" id="IPR009061">
    <property type="entry name" value="DNA-bd_dom_put_sf"/>
</dbReference>
<name>A0A382P352_9ZZZZ</name>
<evidence type="ECO:0000259" key="3">
    <source>
        <dbReference type="PROSITE" id="PS50937"/>
    </source>
</evidence>
<dbReference type="PROSITE" id="PS50937">
    <property type="entry name" value="HTH_MERR_2"/>
    <property type="match status" value="1"/>
</dbReference>